<keyword evidence="2" id="KW-0812">Transmembrane</keyword>
<feature type="compositionally biased region" description="Low complexity" evidence="1">
    <location>
        <begin position="224"/>
        <end position="235"/>
    </location>
</feature>
<keyword evidence="2" id="KW-1133">Transmembrane helix</keyword>
<dbReference type="SUPFAM" id="SSF52540">
    <property type="entry name" value="P-loop containing nucleoside triphosphate hydrolases"/>
    <property type="match status" value="1"/>
</dbReference>
<feature type="region of interest" description="Disordered" evidence="1">
    <location>
        <begin position="351"/>
        <end position="393"/>
    </location>
</feature>
<proteinExistence type="predicted"/>
<dbReference type="InterPro" id="IPR003593">
    <property type="entry name" value="AAA+_ATPase"/>
</dbReference>
<dbReference type="EMBL" id="JBFWIC010000062">
    <property type="protein sequence ID" value="MEZ0476908.1"/>
    <property type="molecule type" value="Genomic_DNA"/>
</dbReference>
<feature type="domain" description="AAA+ ATPase" evidence="3">
    <location>
        <begin position="8"/>
        <end position="132"/>
    </location>
</feature>
<dbReference type="InterPro" id="IPR008900">
    <property type="entry name" value="Zot_N"/>
</dbReference>
<gene>
    <name evidence="4" type="ORF">AB6713_20230</name>
</gene>
<evidence type="ECO:0000313" key="5">
    <source>
        <dbReference type="Proteomes" id="UP001566331"/>
    </source>
</evidence>
<feature type="region of interest" description="Disordered" evidence="1">
    <location>
        <begin position="220"/>
        <end position="251"/>
    </location>
</feature>
<evidence type="ECO:0000256" key="1">
    <source>
        <dbReference type="SAM" id="MobiDB-lite"/>
    </source>
</evidence>
<sequence>MSTPIGQTASITLLTALPGSGKTLRIVQFIKEANDAGERVFVTNLNGLKLPHIPFEDPRQWQDIPAGSVLVVDEAQKFFRTRRGGDAPDYITAMETIRHEGVRLVLATQQPDYLDSHLRGLVGLHEHLVREDGKEASTIYRHVELMENVRSSKARSRYDHETWAFPKELYALYDSAQVHTVKRVVKSRVKRGIILAAVALTLFVGSLTWVSGLWGGSSDAKAEATPAPAGPVTAGQGPGLSSATSSQLTARQAHEPEALDEYFARLRARTPSMPWTAPIFDDRPVVSEPRVYCMISGHGYEEGSGWSDGGCTCLTEQGSRYNLGLNECTRLARYGMPYNPYRQEVQAQEAAGVAEPSPALAPPPTVGGGTVGTAPRPHLDPEFGTMTRPTLGD</sequence>
<dbReference type="Proteomes" id="UP001566331">
    <property type="component" value="Unassembled WGS sequence"/>
</dbReference>
<comment type="caution">
    <text evidence="4">The sequence shown here is derived from an EMBL/GenBank/DDBJ whole genome shotgun (WGS) entry which is preliminary data.</text>
</comment>
<dbReference type="SMART" id="SM00382">
    <property type="entry name" value="AAA"/>
    <property type="match status" value="1"/>
</dbReference>
<dbReference type="Gene3D" id="3.40.50.300">
    <property type="entry name" value="P-loop containing nucleotide triphosphate hydrolases"/>
    <property type="match status" value="1"/>
</dbReference>
<dbReference type="Pfam" id="PF05707">
    <property type="entry name" value="Zot"/>
    <property type="match status" value="1"/>
</dbReference>
<protein>
    <submittedName>
        <fullName evidence="4">Zonular occludens toxin domain-containing protein</fullName>
    </submittedName>
</protein>
<dbReference type="RefSeq" id="WP_370562816.1">
    <property type="nucleotide sequence ID" value="NZ_JBFWIB010000002.1"/>
</dbReference>
<reference evidence="4 5" key="1">
    <citation type="submission" date="2024-07" db="EMBL/GenBank/DDBJ databases">
        <title>Luteimonas salilacus sp. nov., isolated from the shore soil of Salt Lake in Tibet of China.</title>
        <authorList>
            <person name="Zhang X."/>
            <person name="Li A."/>
        </authorList>
    </citation>
    <scope>NUCLEOTIDE SEQUENCE [LARGE SCALE GENOMIC DNA]</scope>
    <source>
        <strain evidence="4 5">B3-2-R+30</strain>
    </source>
</reference>
<dbReference type="InterPro" id="IPR027417">
    <property type="entry name" value="P-loop_NTPase"/>
</dbReference>
<accession>A0ABV4HVW8</accession>
<feature type="compositionally biased region" description="Polar residues" evidence="1">
    <location>
        <begin position="241"/>
        <end position="250"/>
    </location>
</feature>
<keyword evidence="2" id="KW-0472">Membrane</keyword>
<name>A0ABV4HVW8_9GAMM</name>
<organism evidence="4 5">
    <name type="scientific">Luteimonas salinilitoris</name>
    <dbReference type="NCBI Taxonomy" id="3237697"/>
    <lineage>
        <taxon>Bacteria</taxon>
        <taxon>Pseudomonadati</taxon>
        <taxon>Pseudomonadota</taxon>
        <taxon>Gammaproteobacteria</taxon>
        <taxon>Lysobacterales</taxon>
        <taxon>Lysobacteraceae</taxon>
        <taxon>Luteimonas</taxon>
    </lineage>
</organism>
<feature type="transmembrane region" description="Helical" evidence="2">
    <location>
        <begin position="192"/>
        <end position="214"/>
    </location>
</feature>
<keyword evidence="5" id="KW-1185">Reference proteome</keyword>
<evidence type="ECO:0000259" key="3">
    <source>
        <dbReference type="SMART" id="SM00382"/>
    </source>
</evidence>
<evidence type="ECO:0000313" key="4">
    <source>
        <dbReference type="EMBL" id="MEZ0476908.1"/>
    </source>
</evidence>
<evidence type="ECO:0000256" key="2">
    <source>
        <dbReference type="SAM" id="Phobius"/>
    </source>
</evidence>